<comment type="caution">
    <text evidence="10">The sequence shown here is derived from an EMBL/GenBank/DDBJ whole genome shotgun (WGS) entry which is preliminary data.</text>
</comment>
<evidence type="ECO:0000313" key="10">
    <source>
        <dbReference type="EMBL" id="GBG04904.1"/>
    </source>
</evidence>
<dbReference type="PANTHER" id="PTHR45711">
    <property type="entry name" value="CHLORIDE CHANNEL PROTEIN"/>
    <property type="match status" value="1"/>
</dbReference>
<feature type="transmembrane region" description="Helical" evidence="8">
    <location>
        <begin position="261"/>
        <end position="278"/>
    </location>
</feature>
<dbReference type="PANTHER" id="PTHR45711:SF6">
    <property type="entry name" value="CHLORIDE CHANNEL PROTEIN"/>
    <property type="match status" value="1"/>
</dbReference>
<accession>A0A2Z6T6Q9</accession>
<feature type="transmembrane region" description="Helical" evidence="8">
    <location>
        <begin position="328"/>
        <end position="348"/>
    </location>
</feature>
<dbReference type="OrthoDB" id="9812438at2"/>
<evidence type="ECO:0000256" key="7">
    <source>
        <dbReference type="ARBA" id="ARBA00023214"/>
    </source>
</evidence>
<dbReference type="Pfam" id="PF02080">
    <property type="entry name" value="TrkA_C"/>
    <property type="match status" value="1"/>
</dbReference>
<dbReference type="InterPro" id="IPR001807">
    <property type="entry name" value="ClC"/>
</dbReference>
<keyword evidence="11" id="KW-1185">Reference proteome</keyword>
<evidence type="ECO:0000256" key="5">
    <source>
        <dbReference type="ARBA" id="ARBA00023065"/>
    </source>
</evidence>
<feature type="transmembrane region" description="Helical" evidence="8">
    <location>
        <begin position="187"/>
        <end position="211"/>
    </location>
</feature>
<name>A0A2Z6T6Q9_9LACO</name>
<sequence length="519" mass="56449">MKKTLTAVYWKLIFQSIIVGALVGVVIGAFRWGLDYVTNSWLKIFANAHENNLWFVVIIIGFILISVISGLLVKKHPHVGGSGIPEVKLELAGKLSLSWWPTLWRKFIGGILTIGSGLFLGPEGPSLQMGAMVGKGVAQGVKQSKTNTRVLLASGSASGLAAAFGAPLAGSMFILEAVFRDFAPRVWMTSLAGAIAANFVVSNMFGQHVALPLHYGHMLPLNLYWHLVILGLLIGLLGHLYKIGLFNVKKLYAKITFLPAWLYSLIPLAILIPIAYYLPNITGSGSRLILSLNQLVSPLGWTVVGMLVVYYLIRLVFSIVSYDSGVPSGVFLPVLTLGAVIGATYGALMAQLGLLPERYIINLIIFSLAGAFASVIHAPFTAILLIVEMVGSIFQLMPLAVVAFIALLVDDFLGGHPIYDQLANAMEKTNSYHDERTGRQDQITLPVYEDSKLVGKKIAEIKWPENTLVRMIRRNSEDLIPVGNTIIQAGDMLVIEVDEGERGKVYNAMKKLQGVELDG</sequence>
<dbReference type="GO" id="GO:0008324">
    <property type="term" value="F:monoatomic cation transmembrane transporter activity"/>
    <property type="evidence" value="ECO:0007669"/>
    <property type="project" value="InterPro"/>
</dbReference>
<feature type="domain" description="RCK C-terminal" evidence="9">
    <location>
        <begin position="430"/>
        <end position="511"/>
    </location>
</feature>
<dbReference type="GO" id="GO:0005886">
    <property type="term" value="C:plasma membrane"/>
    <property type="evidence" value="ECO:0007669"/>
    <property type="project" value="TreeGrafter"/>
</dbReference>
<evidence type="ECO:0000256" key="6">
    <source>
        <dbReference type="ARBA" id="ARBA00023136"/>
    </source>
</evidence>
<evidence type="ECO:0000256" key="1">
    <source>
        <dbReference type="ARBA" id="ARBA00004141"/>
    </source>
</evidence>
<feature type="transmembrane region" description="Helical" evidence="8">
    <location>
        <begin position="53"/>
        <end position="73"/>
    </location>
</feature>
<dbReference type="SUPFAM" id="SSF81340">
    <property type="entry name" value="Clc chloride channel"/>
    <property type="match status" value="1"/>
</dbReference>
<feature type="transmembrane region" description="Helical" evidence="8">
    <location>
        <begin position="299"/>
        <end position="322"/>
    </location>
</feature>
<feature type="transmembrane region" description="Helical" evidence="8">
    <location>
        <begin position="223"/>
        <end position="241"/>
    </location>
</feature>
<dbReference type="InterPro" id="IPR014743">
    <property type="entry name" value="Cl-channel_core"/>
</dbReference>
<organism evidence="10 11">
    <name type="scientific">Lactobacillus rodentium</name>
    <dbReference type="NCBI Taxonomy" id="947835"/>
    <lineage>
        <taxon>Bacteria</taxon>
        <taxon>Bacillati</taxon>
        <taxon>Bacillota</taxon>
        <taxon>Bacilli</taxon>
        <taxon>Lactobacillales</taxon>
        <taxon>Lactobacillaceae</taxon>
        <taxon>Lactobacillus</taxon>
    </lineage>
</organism>
<reference evidence="11" key="1">
    <citation type="submission" date="2018-03" db="EMBL/GenBank/DDBJ databases">
        <title>New taxa in the Lactobacillus gasseri group.</title>
        <authorList>
            <person name="Tanizawa Y."/>
            <person name="Tohno M."/>
            <person name="Endo A."/>
            <person name="Arita M."/>
        </authorList>
    </citation>
    <scope>NUCLEOTIDE SEQUENCE [LARGE SCALE GENOMIC DNA]</scope>
    <source>
        <strain evidence="11">DSM 24759</strain>
    </source>
</reference>
<dbReference type="CDD" id="cd01031">
    <property type="entry name" value="EriC"/>
    <property type="match status" value="1"/>
</dbReference>
<feature type="transmembrane region" description="Helical" evidence="8">
    <location>
        <begin position="150"/>
        <end position="175"/>
    </location>
</feature>
<dbReference type="Gene3D" id="3.30.70.1450">
    <property type="entry name" value="Regulator of K+ conductance, C-terminal domain"/>
    <property type="match status" value="1"/>
</dbReference>
<keyword evidence="7" id="KW-0868">Chloride</keyword>
<dbReference type="PRINTS" id="PR00762">
    <property type="entry name" value="CLCHANNEL"/>
</dbReference>
<evidence type="ECO:0000256" key="2">
    <source>
        <dbReference type="ARBA" id="ARBA00022448"/>
    </source>
</evidence>
<evidence type="ECO:0000256" key="8">
    <source>
        <dbReference type="SAM" id="Phobius"/>
    </source>
</evidence>
<dbReference type="GO" id="GO:0006813">
    <property type="term" value="P:potassium ion transport"/>
    <property type="evidence" value="ECO:0007669"/>
    <property type="project" value="InterPro"/>
</dbReference>
<keyword evidence="2" id="KW-0813">Transport</keyword>
<keyword evidence="6 8" id="KW-0472">Membrane</keyword>
<feature type="transmembrane region" description="Helical" evidence="8">
    <location>
        <begin position="12"/>
        <end position="33"/>
    </location>
</feature>
<keyword evidence="4 8" id="KW-1133">Transmembrane helix</keyword>
<evidence type="ECO:0000259" key="9">
    <source>
        <dbReference type="PROSITE" id="PS51202"/>
    </source>
</evidence>
<feature type="transmembrane region" description="Helical" evidence="8">
    <location>
        <begin position="393"/>
        <end position="413"/>
    </location>
</feature>
<dbReference type="EMBL" id="BFBY01000005">
    <property type="protein sequence ID" value="GBG04904.1"/>
    <property type="molecule type" value="Genomic_DNA"/>
</dbReference>
<evidence type="ECO:0000256" key="4">
    <source>
        <dbReference type="ARBA" id="ARBA00022989"/>
    </source>
</evidence>
<protein>
    <submittedName>
        <fullName evidence="10">Chloride channel protein</fullName>
    </submittedName>
</protein>
<dbReference type="AlphaFoldDB" id="A0A2Z6T6Q9"/>
<comment type="subcellular location">
    <subcellularLocation>
        <location evidence="1">Membrane</location>
        <topology evidence="1">Multi-pass membrane protein</topology>
    </subcellularLocation>
</comment>
<dbReference type="InterPro" id="IPR006037">
    <property type="entry name" value="RCK_C"/>
</dbReference>
<gene>
    <name evidence="10" type="primary">eriC</name>
    <name evidence="10" type="ORF">LrDSM24759_08180</name>
</gene>
<dbReference type="RefSeq" id="WP_117118242.1">
    <property type="nucleotide sequence ID" value="NZ_BFBY01000005.1"/>
</dbReference>
<feature type="transmembrane region" description="Helical" evidence="8">
    <location>
        <begin position="360"/>
        <end position="387"/>
    </location>
</feature>
<keyword evidence="5" id="KW-0406">Ion transport</keyword>
<evidence type="ECO:0000313" key="11">
    <source>
        <dbReference type="Proteomes" id="UP000257317"/>
    </source>
</evidence>
<dbReference type="PROSITE" id="PS51202">
    <property type="entry name" value="RCK_C"/>
    <property type="match status" value="1"/>
</dbReference>
<dbReference type="Gene3D" id="1.10.3080.10">
    <property type="entry name" value="Clc chloride channel"/>
    <property type="match status" value="1"/>
</dbReference>
<dbReference type="Pfam" id="PF00654">
    <property type="entry name" value="Voltage_CLC"/>
    <property type="match status" value="1"/>
</dbReference>
<keyword evidence="3 8" id="KW-0812">Transmembrane</keyword>
<dbReference type="GO" id="GO:0005247">
    <property type="term" value="F:voltage-gated chloride channel activity"/>
    <property type="evidence" value="ECO:0007669"/>
    <property type="project" value="TreeGrafter"/>
</dbReference>
<proteinExistence type="predicted"/>
<dbReference type="Proteomes" id="UP000257317">
    <property type="component" value="Unassembled WGS sequence"/>
</dbReference>
<evidence type="ECO:0000256" key="3">
    <source>
        <dbReference type="ARBA" id="ARBA00022692"/>
    </source>
</evidence>
<dbReference type="InterPro" id="IPR036721">
    <property type="entry name" value="RCK_C_sf"/>
</dbReference>
<dbReference type="SUPFAM" id="SSF116726">
    <property type="entry name" value="TrkA C-terminal domain-like"/>
    <property type="match status" value="1"/>
</dbReference>